<gene>
    <name evidence="3" type="ORF">COO20_14745</name>
</gene>
<sequence>MKPLAIATAIVLCLTAFSSANAAGHDHKSDSNAQTTSSQHMDEATPKLTVLAPDHETLKSGYVYLPFHVENMNIQPIYAEFAGEAATTLRPKIGHLHVMVDNAGWKWIHASTDPLYFGQLSPGPHQIELELVDAAHAVIEVQTIDITVLER</sequence>
<dbReference type="OrthoDB" id="1493962at2"/>
<dbReference type="Pfam" id="PF19625">
    <property type="entry name" value="DUF6130"/>
    <property type="match status" value="1"/>
</dbReference>
<evidence type="ECO:0000313" key="4">
    <source>
        <dbReference type="Proteomes" id="UP000233597"/>
    </source>
</evidence>
<organism evidence="3 4">
    <name type="scientific">Thalassospira marina</name>
    <dbReference type="NCBI Taxonomy" id="2048283"/>
    <lineage>
        <taxon>Bacteria</taxon>
        <taxon>Pseudomonadati</taxon>
        <taxon>Pseudomonadota</taxon>
        <taxon>Alphaproteobacteria</taxon>
        <taxon>Rhodospirillales</taxon>
        <taxon>Thalassospiraceae</taxon>
        <taxon>Thalassospira</taxon>
    </lineage>
</organism>
<feature type="signal peptide" evidence="2">
    <location>
        <begin position="1"/>
        <end position="22"/>
    </location>
</feature>
<dbReference type="Proteomes" id="UP000233597">
    <property type="component" value="Unassembled WGS sequence"/>
</dbReference>
<evidence type="ECO:0000256" key="2">
    <source>
        <dbReference type="SAM" id="SignalP"/>
    </source>
</evidence>
<evidence type="ECO:0000256" key="1">
    <source>
        <dbReference type="SAM" id="MobiDB-lite"/>
    </source>
</evidence>
<feature type="chain" id="PRO_5014639120" evidence="2">
    <location>
        <begin position="23"/>
        <end position="151"/>
    </location>
</feature>
<dbReference type="AlphaFoldDB" id="A0A2N3KS20"/>
<accession>A0A2N3KS20</accession>
<dbReference type="EMBL" id="NWTK01000009">
    <property type="protein sequence ID" value="PKR53351.1"/>
    <property type="molecule type" value="Genomic_DNA"/>
</dbReference>
<reference evidence="3 4" key="1">
    <citation type="submission" date="2017-09" db="EMBL/GenBank/DDBJ databases">
        <title>Biodiversity and function of Thalassospira species in the particle-attached aromatic-hydrocarbon-degrading consortia from the surface seawater of the South China Sea.</title>
        <authorList>
            <person name="Dong C."/>
            <person name="Liu R."/>
            <person name="Shao Z."/>
        </authorList>
    </citation>
    <scope>NUCLEOTIDE SEQUENCE [LARGE SCALE GENOMIC DNA]</scope>
    <source>
        <strain evidence="3 4">CSC1P2</strain>
    </source>
</reference>
<name>A0A2N3KS20_9PROT</name>
<keyword evidence="2" id="KW-0732">Signal</keyword>
<dbReference type="RefSeq" id="WP_101267871.1">
    <property type="nucleotide sequence ID" value="NZ_NWTK01000009.1"/>
</dbReference>
<comment type="caution">
    <text evidence="3">The sequence shown here is derived from an EMBL/GenBank/DDBJ whole genome shotgun (WGS) entry which is preliminary data.</text>
</comment>
<protein>
    <submittedName>
        <fullName evidence="3">Uncharacterized protein</fullName>
    </submittedName>
</protein>
<proteinExistence type="predicted"/>
<evidence type="ECO:0000313" key="3">
    <source>
        <dbReference type="EMBL" id="PKR53351.1"/>
    </source>
</evidence>
<feature type="region of interest" description="Disordered" evidence="1">
    <location>
        <begin position="24"/>
        <end position="43"/>
    </location>
</feature>
<dbReference type="InterPro" id="IPR046133">
    <property type="entry name" value="DUF6130"/>
</dbReference>